<evidence type="ECO:0000259" key="6">
    <source>
        <dbReference type="Pfam" id="PF03168"/>
    </source>
</evidence>
<reference evidence="7" key="1">
    <citation type="submission" date="2023-10" db="EMBL/GenBank/DDBJ databases">
        <title>Chromosome-level genome of the transformable northern wattle, Acacia crassicarpa.</title>
        <authorList>
            <person name="Massaro I."/>
            <person name="Sinha N.R."/>
            <person name="Poethig S."/>
            <person name="Leichty A.R."/>
        </authorList>
    </citation>
    <scope>NUCLEOTIDE SEQUENCE</scope>
    <source>
        <strain evidence="7">Acra3RX</strain>
        <tissue evidence="7">Leaf</tissue>
    </source>
</reference>
<protein>
    <recommendedName>
        <fullName evidence="6">Late embryogenesis abundant protein LEA-2 subgroup domain-containing protein</fullName>
    </recommendedName>
</protein>
<dbReference type="InterPro" id="IPR044839">
    <property type="entry name" value="NDR1-like"/>
</dbReference>
<dbReference type="Proteomes" id="UP001293593">
    <property type="component" value="Unassembled WGS sequence"/>
</dbReference>
<comment type="subcellular location">
    <subcellularLocation>
        <location evidence="1">Membrane</location>
        <topology evidence="1">Single-pass membrane protein</topology>
    </subcellularLocation>
</comment>
<proteinExistence type="predicted"/>
<evidence type="ECO:0000256" key="3">
    <source>
        <dbReference type="ARBA" id="ARBA00022989"/>
    </source>
</evidence>
<evidence type="ECO:0000313" key="8">
    <source>
        <dbReference type="Proteomes" id="UP001293593"/>
    </source>
</evidence>
<organism evidence="7 8">
    <name type="scientific">Acacia crassicarpa</name>
    <name type="common">northern wattle</name>
    <dbReference type="NCBI Taxonomy" id="499986"/>
    <lineage>
        <taxon>Eukaryota</taxon>
        <taxon>Viridiplantae</taxon>
        <taxon>Streptophyta</taxon>
        <taxon>Embryophyta</taxon>
        <taxon>Tracheophyta</taxon>
        <taxon>Spermatophyta</taxon>
        <taxon>Magnoliopsida</taxon>
        <taxon>eudicotyledons</taxon>
        <taxon>Gunneridae</taxon>
        <taxon>Pentapetalae</taxon>
        <taxon>rosids</taxon>
        <taxon>fabids</taxon>
        <taxon>Fabales</taxon>
        <taxon>Fabaceae</taxon>
        <taxon>Caesalpinioideae</taxon>
        <taxon>mimosoid clade</taxon>
        <taxon>Acacieae</taxon>
        <taxon>Acacia</taxon>
    </lineage>
</organism>
<keyword evidence="8" id="KW-1185">Reference proteome</keyword>
<name>A0AAE1MKW8_9FABA</name>
<accession>A0AAE1MKW8</accession>
<gene>
    <name evidence="7" type="ORF">QN277_025029</name>
</gene>
<comment type="caution">
    <text evidence="7">The sequence shown here is derived from an EMBL/GenBank/DDBJ whole genome shotgun (WGS) entry which is preliminary data.</text>
</comment>
<feature type="domain" description="Late embryogenesis abundant protein LEA-2 subgroup" evidence="6">
    <location>
        <begin position="91"/>
        <end position="188"/>
    </location>
</feature>
<keyword evidence="2 5" id="KW-0812">Transmembrane</keyword>
<dbReference type="EMBL" id="JAWXYG010000007">
    <property type="protein sequence ID" value="KAK4268360.1"/>
    <property type="molecule type" value="Genomic_DNA"/>
</dbReference>
<dbReference type="GO" id="GO:0098542">
    <property type="term" value="P:defense response to other organism"/>
    <property type="evidence" value="ECO:0007669"/>
    <property type="project" value="InterPro"/>
</dbReference>
<dbReference type="Pfam" id="PF03168">
    <property type="entry name" value="LEA_2"/>
    <property type="match status" value="1"/>
</dbReference>
<keyword evidence="4 5" id="KW-0472">Membrane</keyword>
<dbReference type="AlphaFoldDB" id="A0AAE1MKW8"/>
<sequence>MTESTTTHHNENQTIISQSRIIKRRRCRLVLGILLLLLILFFIVVLVLALTVFKPKDPTVTLVSASLNGVSPGVSFPAVQVHLNLTLDINLKLHNPNHASFKHEQGKSLLFYKGTQIGETEIFPGEIPAMGSTVLHSLLTLQLDKAASDLTGLIGDLMGGQLSMESSTRMPGRITILGFIKRHAVAVSECQFTIDVSDGKIRSQSCKNKTKF</sequence>
<evidence type="ECO:0000256" key="1">
    <source>
        <dbReference type="ARBA" id="ARBA00004167"/>
    </source>
</evidence>
<evidence type="ECO:0000256" key="2">
    <source>
        <dbReference type="ARBA" id="ARBA00022692"/>
    </source>
</evidence>
<dbReference type="SUPFAM" id="SSF117070">
    <property type="entry name" value="LEA14-like"/>
    <property type="match status" value="1"/>
</dbReference>
<evidence type="ECO:0000256" key="5">
    <source>
        <dbReference type="SAM" id="Phobius"/>
    </source>
</evidence>
<dbReference type="GO" id="GO:0016020">
    <property type="term" value="C:membrane"/>
    <property type="evidence" value="ECO:0007669"/>
    <property type="project" value="UniProtKB-SubCell"/>
</dbReference>
<dbReference type="PANTHER" id="PTHR31234">
    <property type="entry name" value="LATE EMBRYOGENESIS ABUNDANT (LEA) HYDROXYPROLINE-RICH GLYCOPROTEIN FAMILY"/>
    <property type="match status" value="1"/>
</dbReference>
<feature type="transmembrane region" description="Helical" evidence="5">
    <location>
        <begin position="29"/>
        <end position="53"/>
    </location>
</feature>
<evidence type="ECO:0000256" key="4">
    <source>
        <dbReference type="ARBA" id="ARBA00023136"/>
    </source>
</evidence>
<dbReference type="Gene3D" id="2.60.40.1820">
    <property type="match status" value="1"/>
</dbReference>
<evidence type="ECO:0000313" key="7">
    <source>
        <dbReference type="EMBL" id="KAK4268360.1"/>
    </source>
</evidence>
<keyword evidence="3 5" id="KW-1133">Transmembrane helix</keyword>
<dbReference type="InterPro" id="IPR004864">
    <property type="entry name" value="LEA_2"/>
</dbReference>
<dbReference type="PANTHER" id="PTHR31234:SF65">
    <property type="entry name" value="LATE EMBRYOGENESIS ABUNDANT PROTEIN, LEA_2 SUBGROUP"/>
    <property type="match status" value="1"/>
</dbReference>